<dbReference type="PIRSF" id="PIRSF000077">
    <property type="entry name" value="Thioredoxin"/>
    <property type="match status" value="1"/>
</dbReference>
<proteinExistence type="predicted"/>
<name>A0A645H685_9ZZZZ</name>
<keyword evidence="2" id="KW-0249">Electron transport</keyword>
<dbReference type="Gene3D" id="3.40.30.10">
    <property type="entry name" value="Glutaredoxin"/>
    <property type="match status" value="1"/>
</dbReference>
<evidence type="ECO:0000256" key="4">
    <source>
        <dbReference type="ARBA" id="ARBA00023284"/>
    </source>
</evidence>
<dbReference type="InterPro" id="IPR013766">
    <property type="entry name" value="Thioredoxin_domain"/>
</dbReference>
<dbReference type="SUPFAM" id="SSF52833">
    <property type="entry name" value="Thioredoxin-like"/>
    <property type="match status" value="1"/>
</dbReference>
<evidence type="ECO:0000313" key="6">
    <source>
        <dbReference type="EMBL" id="MPN34210.1"/>
    </source>
</evidence>
<dbReference type="PROSITE" id="PS51352">
    <property type="entry name" value="THIOREDOXIN_2"/>
    <property type="match status" value="1"/>
</dbReference>
<dbReference type="AlphaFoldDB" id="A0A645H685"/>
<feature type="domain" description="Thioredoxin" evidence="5">
    <location>
        <begin position="1"/>
        <end position="107"/>
    </location>
</feature>
<dbReference type="GO" id="GO:0045454">
    <property type="term" value="P:cell redox homeostasis"/>
    <property type="evidence" value="ECO:0007669"/>
    <property type="project" value="TreeGrafter"/>
</dbReference>
<evidence type="ECO:0000259" key="5">
    <source>
        <dbReference type="PROSITE" id="PS51352"/>
    </source>
</evidence>
<keyword evidence="1" id="KW-0813">Transport</keyword>
<evidence type="ECO:0000256" key="2">
    <source>
        <dbReference type="ARBA" id="ARBA00022982"/>
    </source>
</evidence>
<dbReference type="EMBL" id="VSSQ01087130">
    <property type="protein sequence ID" value="MPN34210.1"/>
    <property type="molecule type" value="Genomic_DNA"/>
</dbReference>
<dbReference type="PANTHER" id="PTHR45663">
    <property type="entry name" value="GEO12009P1"/>
    <property type="match status" value="1"/>
</dbReference>
<keyword evidence="4" id="KW-0676">Redox-active center</keyword>
<dbReference type="GO" id="GO:0005829">
    <property type="term" value="C:cytosol"/>
    <property type="evidence" value="ECO:0007669"/>
    <property type="project" value="TreeGrafter"/>
</dbReference>
<evidence type="ECO:0000256" key="1">
    <source>
        <dbReference type="ARBA" id="ARBA00022448"/>
    </source>
</evidence>
<comment type="caution">
    <text evidence="6">The sequence shown here is derived from an EMBL/GenBank/DDBJ whole genome shotgun (WGS) entry which is preliminary data.</text>
</comment>
<dbReference type="InterPro" id="IPR036249">
    <property type="entry name" value="Thioredoxin-like_sf"/>
</dbReference>
<evidence type="ECO:0000256" key="3">
    <source>
        <dbReference type="ARBA" id="ARBA00023157"/>
    </source>
</evidence>
<dbReference type="Pfam" id="PF00085">
    <property type="entry name" value="Thioredoxin"/>
    <property type="match status" value="1"/>
</dbReference>
<dbReference type="PRINTS" id="PR00421">
    <property type="entry name" value="THIOREDOXIN"/>
</dbReference>
<dbReference type="CDD" id="cd02947">
    <property type="entry name" value="TRX_family"/>
    <property type="match status" value="1"/>
</dbReference>
<reference evidence="6" key="1">
    <citation type="submission" date="2019-08" db="EMBL/GenBank/DDBJ databases">
        <authorList>
            <person name="Kucharzyk K."/>
            <person name="Murdoch R.W."/>
            <person name="Higgins S."/>
            <person name="Loffler F."/>
        </authorList>
    </citation>
    <scope>NUCLEOTIDE SEQUENCE</scope>
</reference>
<gene>
    <name evidence="6" type="ORF">SDC9_181703</name>
</gene>
<keyword evidence="3" id="KW-1015">Disulfide bond</keyword>
<organism evidence="6">
    <name type="scientific">bioreactor metagenome</name>
    <dbReference type="NCBI Taxonomy" id="1076179"/>
    <lineage>
        <taxon>unclassified sequences</taxon>
        <taxon>metagenomes</taxon>
        <taxon>ecological metagenomes</taxon>
    </lineage>
</organism>
<dbReference type="PROSITE" id="PS00194">
    <property type="entry name" value="THIOREDOXIN_1"/>
    <property type="match status" value="1"/>
</dbReference>
<dbReference type="InterPro" id="IPR017937">
    <property type="entry name" value="Thioredoxin_CS"/>
</dbReference>
<dbReference type="PANTHER" id="PTHR45663:SF11">
    <property type="entry name" value="GEO12009P1"/>
    <property type="match status" value="1"/>
</dbReference>
<accession>A0A645H685</accession>
<sequence length="114" mass="12669">MSMKVITNENFNAEVLEADRPILVEFWAPWCVYCKRLSPVLDRLSTKLGDALPIGTINVDEVSGLEERFGVSLIPTLYLFKNGVHGEKLVAPSSQAQIEAWIQEQGEDVHGKAV</sequence>
<dbReference type="GO" id="GO:0015035">
    <property type="term" value="F:protein-disulfide reductase activity"/>
    <property type="evidence" value="ECO:0007669"/>
    <property type="project" value="InterPro"/>
</dbReference>
<dbReference type="InterPro" id="IPR005746">
    <property type="entry name" value="Thioredoxin"/>
</dbReference>
<protein>
    <submittedName>
        <fullName evidence="6">Thioredoxin C-1</fullName>
    </submittedName>
</protein>